<feature type="domain" description="Glycosyl hydrolases family 2 sugar binding" evidence="7">
    <location>
        <begin position="33"/>
        <end position="195"/>
    </location>
</feature>
<reference evidence="9 10" key="1">
    <citation type="submission" date="2020-08" db="EMBL/GenBank/DDBJ databases">
        <title>Genomic Encyclopedia of Type Strains, Phase IV (KMG-IV): sequencing the most valuable type-strain genomes for metagenomic binning, comparative biology and taxonomic classification.</title>
        <authorList>
            <person name="Goeker M."/>
        </authorList>
    </citation>
    <scope>NUCLEOTIDE SEQUENCE [LARGE SCALE GENOMIC DNA]</scope>
    <source>
        <strain evidence="9 10">DSM 27057</strain>
    </source>
</reference>
<sequence length="888" mass="95917">MIAHLLVRTAAFALGAALASHAAAQEARTVLPLASDWRFTGEDAPSDAAKPDFADDAWQAVSVPHTWNRVGYYHHDLGGTNTAATVAKKMGVGWYRHRFDAPANLAGRKTWIEFDAASRVAQVWLNGVLLGEHRGGFGRFRLDASAALKPGQSNVLAVRVDNSQPAAGSSTSDVLPLFGDFFVHGGLYRPVRLISTAPLHVDMQDFGGPGLYANTAAVQGGDAQVHVRLRLTNDGAKAAAASARIALIDRDGKVAAQATVKQALGVKATQEVAADLTVPGAHLWQGVVDPYLYRLRAEVLGADGKVSDTVEQNFGIRTMRFDADKGFFLNDKPYVLHGVGYHQDRDGKGWAISPADVEEDVATMREMGVNSIRLTHYQHGQVIHDLADRYGFVLWDEVPLVSAWTMMGKMEPDPALVANVRQQLSELIHQNYNHAATAIWSIANEVDFGNSLPAFVRGGTDGKTPDPMPLLHELQALAKAQDPSRPTALATCCEGRLFGADVAIPETAVAADLGGANRYFGWYFGKEQDLGPALDQLHAKRPAQPLSVTEYGAGGALTIHTDNVLGGAPDSRGAAQPEEYESYIHETALAQIAARPYLYASWLWNSFDFATTVRTEGDAQDINTKGLVAYDHKTRKDAWYFYKANWSDAPTIRITGRRYATRAYGITDVKVYSNAQSTELLLNGRSLGKREGCAQMVCVWPAVTLDAGENRLVARGIRHGAAVEDQITWTLSPEKRGHIAIDTGALVAAKSKTRLLGSDNWFEGGEVASLDKPADYGRKAELARIEGTQERDAIATYRKGDFAYHIPAPAGRYKLTLWFPAVAGQAKGGFDVRANGKSILRAFEPAAPAADAAAVARSFDVTSKGQIDLEFKAGAAPARISLIELDAQ</sequence>
<dbReference type="InterPro" id="IPR006104">
    <property type="entry name" value="Glyco_hydro_2_N"/>
</dbReference>
<evidence type="ECO:0000259" key="6">
    <source>
        <dbReference type="Pfam" id="PF02836"/>
    </source>
</evidence>
<dbReference type="InterPro" id="IPR051913">
    <property type="entry name" value="GH2_Domain-Containing"/>
</dbReference>
<name>A0A7W6G879_9SPHN</name>
<feature type="signal peptide" evidence="4">
    <location>
        <begin position="1"/>
        <end position="22"/>
    </location>
</feature>
<dbReference type="Pfam" id="PF02836">
    <property type="entry name" value="Glyco_hydro_2_C"/>
    <property type="match status" value="1"/>
</dbReference>
<proteinExistence type="inferred from homology"/>
<dbReference type="SUPFAM" id="SSF49303">
    <property type="entry name" value="beta-Galactosidase/glucuronidase domain"/>
    <property type="match status" value="1"/>
</dbReference>
<accession>A0A7W6G879</accession>
<dbReference type="Proteomes" id="UP000548867">
    <property type="component" value="Unassembled WGS sequence"/>
</dbReference>
<evidence type="ECO:0000256" key="2">
    <source>
        <dbReference type="ARBA" id="ARBA00022801"/>
    </source>
</evidence>
<evidence type="ECO:0000256" key="3">
    <source>
        <dbReference type="ARBA" id="ARBA00023295"/>
    </source>
</evidence>
<comment type="caution">
    <text evidence="9">The sequence shown here is derived from an EMBL/GenBank/DDBJ whole genome shotgun (WGS) entry which is preliminary data.</text>
</comment>
<dbReference type="EMBL" id="JACIDX010000030">
    <property type="protein sequence ID" value="MBB3957684.1"/>
    <property type="molecule type" value="Genomic_DNA"/>
</dbReference>
<dbReference type="InterPro" id="IPR006103">
    <property type="entry name" value="Glyco_hydro_2_cat"/>
</dbReference>
<dbReference type="Pfam" id="PF00703">
    <property type="entry name" value="Glyco_hydro_2"/>
    <property type="match status" value="1"/>
</dbReference>
<dbReference type="InterPro" id="IPR017853">
    <property type="entry name" value="GH"/>
</dbReference>
<comment type="similarity">
    <text evidence="1">Belongs to the glycosyl hydrolase 2 family.</text>
</comment>
<keyword evidence="2 9" id="KW-0378">Hydrolase</keyword>
<dbReference type="AlphaFoldDB" id="A0A7W6G879"/>
<evidence type="ECO:0000313" key="10">
    <source>
        <dbReference type="Proteomes" id="UP000548867"/>
    </source>
</evidence>
<feature type="domain" description="DUF4982" evidence="8">
    <location>
        <begin position="666"/>
        <end position="723"/>
    </location>
</feature>
<gene>
    <name evidence="9" type="ORF">GGR38_004659</name>
</gene>
<dbReference type="RefSeq" id="WP_183629206.1">
    <property type="nucleotide sequence ID" value="NZ_JACIDX010000030.1"/>
</dbReference>
<evidence type="ECO:0000256" key="1">
    <source>
        <dbReference type="ARBA" id="ARBA00007401"/>
    </source>
</evidence>
<dbReference type="SUPFAM" id="SSF51445">
    <property type="entry name" value="(Trans)glycosidases"/>
    <property type="match status" value="1"/>
</dbReference>
<dbReference type="GO" id="GO:0005975">
    <property type="term" value="P:carbohydrate metabolic process"/>
    <property type="evidence" value="ECO:0007669"/>
    <property type="project" value="InterPro"/>
</dbReference>
<dbReference type="InterPro" id="IPR008979">
    <property type="entry name" value="Galactose-bd-like_sf"/>
</dbReference>
<feature type="domain" description="Glycoside hydrolase family 2 catalytic" evidence="6">
    <location>
        <begin position="324"/>
        <end position="643"/>
    </location>
</feature>
<dbReference type="SUPFAM" id="SSF49785">
    <property type="entry name" value="Galactose-binding domain-like"/>
    <property type="match status" value="1"/>
</dbReference>
<dbReference type="InterPro" id="IPR006102">
    <property type="entry name" value="Ig-like_GH2"/>
</dbReference>
<dbReference type="Gene3D" id="2.60.120.260">
    <property type="entry name" value="Galactose-binding domain-like"/>
    <property type="match status" value="1"/>
</dbReference>
<evidence type="ECO:0000313" key="9">
    <source>
        <dbReference type="EMBL" id="MBB3957684.1"/>
    </source>
</evidence>
<dbReference type="Gene3D" id="3.20.20.80">
    <property type="entry name" value="Glycosidases"/>
    <property type="match status" value="1"/>
</dbReference>
<dbReference type="Pfam" id="PF16355">
    <property type="entry name" value="DUF4982"/>
    <property type="match status" value="1"/>
</dbReference>
<dbReference type="InterPro" id="IPR006101">
    <property type="entry name" value="Glyco_hydro_2"/>
</dbReference>
<dbReference type="PRINTS" id="PR00132">
    <property type="entry name" value="GLHYDRLASE2"/>
</dbReference>
<feature type="chain" id="PRO_5031100837" evidence="4">
    <location>
        <begin position="23"/>
        <end position="888"/>
    </location>
</feature>
<dbReference type="GO" id="GO:0004565">
    <property type="term" value="F:beta-galactosidase activity"/>
    <property type="evidence" value="ECO:0007669"/>
    <property type="project" value="UniProtKB-EC"/>
</dbReference>
<evidence type="ECO:0000259" key="7">
    <source>
        <dbReference type="Pfam" id="PF02837"/>
    </source>
</evidence>
<dbReference type="PANTHER" id="PTHR42732">
    <property type="entry name" value="BETA-GALACTOSIDASE"/>
    <property type="match status" value="1"/>
</dbReference>
<evidence type="ECO:0000259" key="8">
    <source>
        <dbReference type="Pfam" id="PF16355"/>
    </source>
</evidence>
<dbReference type="Pfam" id="PF02837">
    <property type="entry name" value="Glyco_hydro_2_N"/>
    <property type="match status" value="1"/>
</dbReference>
<dbReference type="InterPro" id="IPR013783">
    <property type="entry name" value="Ig-like_fold"/>
</dbReference>
<dbReference type="InterPro" id="IPR032311">
    <property type="entry name" value="DUF4982"/>
</dbReference>
<protein>
    <submittedName>
        <fullName evidence="9">Beta-galactosidase</fullName>
        <ecNumber evidence="9">3.2.1.23</ecNumber>
    </submittedName>
</protein>
<keyword evidence="3 9" id="KW-0326">Glycosidase</keyword>
<dbReference type="EC" id="3.2.1.23" evidence="9"/>
<evidence type="ECO:0000259" key="5">
    <source>
        <dbReference type="Pfam" id="PF00703"/>
    </source>
</evidence>
<organism evidence="9 10">
    <name type="scientific">Novosphingobium sediminicola</name>
    <dbReference type="NCBI Taxonomy" id="563162"/>
    <lineage>
        <taxon>Bacteria</taxon>
        <taxon>Pseudomonadati</taxon>
        <taxon>Pseudomonadota</taxon>
        <taxon>Alphaproteobacteria</taxon>
        <taxon>Sphingomonadales</taxon>
        <taxon>Sphingomonadaceae</taxon>
        <taxon>Novosphingobium</taxon>
    </lineage>
</organism>
<dbReference type="InterPro" id="IPR036156">
    <property type="entry name" value="Beta-gal/glucu_dom_sf"/>
</dbReference>
<dbReference type="PANTHER" id="PTHR42732:SF1">
    <property type="entry name" value="BETA-MANNOSIDASE"/>
    <property type="match status" value="1"/>
</dbReference>
<evidence type="ECO:0000256" key="4">
    <source>
        <dbReference type="SAM" id="SignalP"/>
    </source>
</evidence>
<keyword evidence="4" id="KW-0732">Signal</keyword>
<keyword evidence="10" id="KW-1185">Reference proteome</keyword>
<dbReference type="Gene3D" id="2.60.40.10">
    <property type="entry name" value="Immunoglobulins"/>
    <property type="match status" value="2"/>
</dbReference>
<feature type="domain" description="Glycoside hydrolase family 2 immunoglobulin-like beta-sandwich" evidence="5">
    <location>
        <begin position="220"/>
        <end position="317"/>
    </location>
</feature>
<dbReference type="Gene3D" id="2.60.120.430">
    <property type="entry name" value="Galactose-binding lectin"/>
    <property type="match status" value="1"/>
</dbReference>